<gene>
    <name evidence="2" type="ORF">CLV71_10332</name>
</gene>
<dbReference type="OrthoDB" id="3216107at2"/>
<evidence type="ECO:0000313" key="3">
    <source>
        <dbReference type="Proteomes" id="UP000294927"/>
    </source>
</evidence>
<organism evidence="2 3">
    <name type="scientific">Actinophytocola oryzae</name>
    <dbReference type="NCBI Taxonomy" id="502181"/>
    <lineage>
        <taxon>Bacteria</taxon>
        <taxon>Bacillati</taxon>
        <taxon>Actinomycetota</taxon>
        <taxon>Actinomycetes</taxon>
        <taxon>Pseudonocardiales</taxon>
        <taxon>Pseudonocardiaceae</taxon>
    </lineage>
</organism>
<dbReference type="EMBL" id="SOCP01000003">
    <property type="protein sequence ID" value="TDV54792.1"/>
    <property type="molecule type" value="Genomic_DNA"/>
</dbReference>
<dbReference type="InterPro" id="IPR053144">
    <property type="entry name" value="Acetyltransferase_Butenolide"/>
</dbReference>
<dbReference type="InterPro" id="IPR016181">
    <property type="entry name" value="Acyl_CoA_acyltransferase"/>
</dbReference>
<comment type="caution">
    <text evidence="2">The sequence shown here is derived from an EMBL/GenBank/DDBJ whole genome shotgun (WGS) entry which is preliminary data.</text>
</comment>
<evidence type="ECO:0000313" key="2">
    <source>
        <dbReference type="EMBL" id="TDV54792.1"/>
    </source>
</evidence>
<dbReference type="PROSITE" id="PS51186">
    <property type="entry name" value="GNAT"/>
    <property type="match status" value="1"/>
</dbReference>
<dbReference type="Gene3D" id="3.40.630.30">
    <property type="match status" value="1"/>
</dbReference>
<proteinExistence type="predicted"/>
<dbReference type="CDD" id="cd04301">
    <property type="entry name" value="NAT_SF"/>
    <property type="match status" value="1"/>
</dbReference>
<dbReference type="GO" id="GO:0016747">
    <property type="term" value="F:acyltransferase activity, transferring groups other than amino-acyl groups"/>
    <property type="evidence" value="ECO:0007669"/>
    <property type="project" value="InterPro"/>
</dbReference>
<dbReference type="Proteomes" id="UP000294927">
    <property type="component" value="Unassembled WGS sequence"/>
</dbReference>
<evidence type="ECO:0000259" key="1">
    <source>
        <dbReference type="PROSITE" id="PS51186"/>
    </source>
</evidence>
<keyword evidence="2" id="KW-0808">Transferase</keyword>
<dbReference type="Pfam" id="PF00583">
    <property type="entry name" value="Acetyltransf_1"/>
    <property type="match status" value="1"/>
</dbReference>
<sequence length="150" mass="16743">MADFEIDDDRSRVDRDVLWEFLSTKAYWGRFRDRAKVERQLEAAWRVVAAYRSADGAMIGFARAMSDGEASAYLADVFVVEEARGAGVGKALVHAMIEEGPGPHLRWMLHTLDAHELYRPFGFAEPDATFMERRGRAAEVFGHHGAGPGS</sequence>
<protein>
    <submittedName>
        <fullName evidence="2">Acetyltransferase (GNAT) family protein</fullName>
    </submittedName>
</protein>
<keyword evidence="3" id="KW-1185">Reference proteome</keyword>
<dbReference type="PANTHER" id="PTHR43233">
    <property type="entry name" value="FAMILY N-ACETYLTRANSFERASE, PUTATIVE (AFU_ORTHOLOGUE AFUA_6G03350)-RELATED"/>
    <property type="match status" value="1"/>
</dbReference>
<feature type="domain" description="N-acetyltransferase" evidence="1">
    <location>
        <begin position="4"/>
        <end position="146"/>
    </location>
</feature>
<dbReference type="PANTHER" id="PTHR43233:SF1">
    <property type="entry name" value="FAMILY N-ACETYLTRANSFERASE, PUTATIVE (AFU_ORTHOLOGUE AFUA_6G03350)-RELATED"/>
    <property type="match status" value="1"/>
</dbReference>
<dbReference type="AlphaFoldDB" id="A0A4R7VXS7"/>
<dbReference type="InterPro" id="IPR000182">
    <property type="entry name" value="GNAT_dom"/>
</dbReference>
<name>A0A4R7VXS7_9PSEU</name>
<dbReference type="SUPFAM" id="SSF55729">
    <property type="entry name" value="Acyl-CoA N-acyltransferases (Nat)"/>
    <property type="match status" value="1"/>
</dbReference>
<reference evidence="2 3" key="1">
    <citation type="submission" date="2019-03" db="EMBL/GenBank/DDBJ databases">
        <title>Genomic Encyclopedia of Archaeal and Bacterial Type Strains, Phase II (KMG-II): from individual species to whole genera.</title>
        <authorList>
            <person name="Goeker M."/>
        </authorList>
    </citation>
    <scope>NUCLEOTIDE SEQUENCE [LARGE SCALE GENOMIC DNA]</scope>
    <source>
        <strain evidence="2 3">DSM 45499</strain>
    </source>
</reference>
<dbReference type="RefSeq" id="WP_133901939.1">
    <property type="nucleotide sequence ID" value="NZ_SOCP01000003.1"/>
</dbReference>
<accession>A0A4R7VXS7</accession>